<evidence type="ECO:0000313" key="1">
    <source>
        <dbReference type="EMBL" id="KIK91240.1"/>
    </source>
</evidence>
<feature type="non-terminal residue" evidence="1">
    <location>
        <position position="1"/>
    </location>
</feature>
<proteinExistence type="predicted"/>
<dbReference type="EMBL" id="KN825410">
    <property type="protein sequence ID" value="KIK91240.1"/>
    <property type="molecule type" value="Genomic_DNA"/>
</dbReference>
<dbReference type="Proteomes" id="UP000054538">
    <property type="component" value="Unassembled WGS sequence"/>
</dbReference>
<dbReference type="HOGENOM" id="CLU_3033070_0_0_1"/>
<name>A0A0D0E2W1_9AGAM</name>
<accession>A0A0D0E2W1</accession>
<reference evidence="1 2" key="1">
    <citation type="submission" date="2014-04" db="EMBL/GenBank/DDBJ databases">
        <authorList>
            <consortium name="DOE Joint Genome Institute"/>
            <person name="Kuo A."/>
            <person name="Kohler A."/>
            <person name="Jargeat P."/>
            <person name="Nagy L.G."/>
            <person name="Floudas D."/>
            <person name="Copeland A."/>
            <person name="Barry K.W."/>
            <person name="Cichocki N."/>
            <person name="Veneault-Fourrey C."/>
            <person name="LaButti K."/>
            <person name="Lindquist E.A."/>
            <person name="Lipzen A."/>
            <person name="Lundell T."/>
            <person name="Morin E."/>
            <person name="Murat C."/>
            <person name="Sun H."/>
            <person name="Tunlid A."/>
            <person name="Henrissat B."/>
            <person name="Grigoriev I.V."/>
            <person name="Hibbett D.S."/>
            <person name="Martin F."/>
            <person name="Nordberg H.P."/>
            <person name="Cantor M.N."/>
            <person name="Hua S.X."/>
        </authorList>
    </citation>
    <scope>NUCLEOTIDE SEQUENCE [LARGE SCALE GENOMIC DNA]</scope>
    <source>
        <strain evidence="1 2">Ve08.2h10</strain>
    </source>
</reference>
<reference evidence="2" key="2">
    <citation type="submission" date="2015-01" db="EMBL/GenBank/DDBJ databases">
        <title>Evolutionary Origins and Diversification of the Mycorrhizal Mutualists.</title>
        <authorList>
            <consortium name="DOE Joint Genome Institute"/>
            <consortium name="Mycorrhizal Genomics Consortium"/>
            <person name="Kohler A."/>
            <person name="Kuo A."/>
            <person name="Nagy L.G."/>
            <person name="Floudas D."/>
            <person name="Copeland A."/>
            <person name="Barry K.W."/>
            <person name="Cichocki N."/>
            <person name="Veneault-Fourrey C."/>
            <person name="LaButti K."/>
            <person name="Lindquist E.A."/>
            <person name="Lipzen A."/>
            <person name="Lundell T."/>
            <person name="Morin E."/>
            <person name="Murat C."/>
            <person name="Riley R."/>
            <person name="Ohm R."/>
            <person name="Sun H."/>
            <person name="Tunlid A."/>
            <person name="Henrissat B."/>
            <person name="Grigoriev I.V."/>
            <person name="Hibbett D.S."/>
            <person name="Martin F."/>
        </authorList>
    </citation>
    <scope>NUCLEOTIDE SEQUENCE [LARGE SCALE GENOMIC DNA]</scope>
    <source>
        <strain evidence="2">Ve08.2h10</strain>
    </source>
</reference>
<dbReference type="InParanoid" id="A0A0D0E2W1"/>
<organism evidence="1 2">
    <name type="scientific">Paxillus rubicundulus Ve08.2h10</name>
    <dbReference type="NCBI Taxonomy" id="930991"/>
    <lineage>
        <taxon>Eukaryota</taxon>
        <taxon>Fungi</taxon>
        <taxon>Dikarya</taxon>
        <taxon>Basidiomycota</taxon>
        <taxon>Agaricomycotina</taxon>
        <taxon>Agaricomycetes</taxon>
        <taxon>Agaricomycetidae</taxon>
        <taxon>Boletales</taxon>
        <taxon>Paxilineae</taxon>
        <taxon>Paxillaceae</taxon>
        <taxon>Paxillus</taxon>
    </lineage>
</organism>
<dbReference type="AlphaFoldDB" id="A0A0D0E2W1"/>
<keyword evidence="2" id="KW-1185">Reference proteome</keyword>
<evidence type="ECO:0000313" key="2">
    <source>
        <dbReference type="Proteomes" id="UP000054538"/>
    </source>
</evidence>
<gene>
    <name evidence="1" type="ORF">PAXRUDRAFT_830997</name>
</gene>
<sequence>MNLGRKYDMLLILECSNVAAKFDLDTGVRPALASYRQALSDRSRRPTDPSGKWAA</sequence>
<protein>
    <submittedName>
        <fullName evidence="1">Uncharacterized protein</fullName>
    </submittedName>
</protein>